<feature type="transmembrane region" description="Helical" evidence="2">
    <location>
        <begin position="44"/>
        <end position="67"/>
    </location>
</feature>
<accession>A0A1H7QYS5</accession>
<dbReference type="Proteomes" id="UP000199120">
    <property type="component" value="Unassembled WGS sequence"/>
</dbReference>
<feature type="domain" description="YhdP central" evidence="3">
    <location>
        <begin position="46"/>
        <end position="1018"/>
    </location>
</feature>
<feature type="domain" description="YhdP central" evidence="3">
    <location>
        <begin position="1125"/>
        <end position="1491"/>
    </location>
</feature>
<name>A0A1H7QYS5_9BURK</name>
<evidence type="ECO:0000313" key="5">
    <source>
        <dbReference type="Proteomes" id="UP000199120"/>
    </source>
</evidence>
<evidence type="ECO:0000256" key="2">
    <source>
        <dbReference type="SAM" id="Phobius"/>
    </source>
</evidence>
<feature type="region of interest" description="Disordered" evidence="1">
    <location>
        <begin position="1"/>
        <end position="31"/>
    </location>
</feature>
<proteinExistence type="predicted"/>
<evidence type="ECO:0000256" key="1">
    <source>
        <dbReference type="SAM" id="MobiDB-lite"/>
    </source>
</evidence>
<dbReference type="InterPro" id="IPR011836">
    <property type="entry name" value="YhdP"/>
</dbReference>
<dbReference type="Pfam" id="PF13116">
    <property type="entry name" value="YhdP"/>
    <property type="match status" value="2"/>
</dbReference>
<reference evidence="5" key="1">
    <citation type="submission" date="2016-10" db="EMBL/GenBank/DDBJ databases">
        <authorList>
            <person name="Varghese N."/>
            <person name="Submissions S."/>
        </authorList>
    </citation>
    <scope>NUCLEOTIDE SEQUENCE [LARGE SCALE GENOMIC DNA]</scope>
    <source>
        <strain evidence="5">LMG 26416</strain>
    </source>
</reference>
<dbReference type="InterPro" id="IPR025263">
    <property type="entry name" value="YhdP_central"/>
</dbReference>
<evidence type="ECO:0000259" key="3">
    <source>
        <dbReference type="Pfam" id="PF13116"/>
    </source>
</evidence>
<protein>
    <submittedName>
        <fullName evidence="4">Uncharacterized conserved protein YhdP, contains DUF3971 and AsmA2 domains</fullName>
    </submittedName>
</protein>
<sequence length="1510" mass="161208">MSERNDPAGPHQNGQASNRASSGARARDPRHPHDHVVLRHALRVTLAIALVIWFIVAALLLGLRYVVLPRVDAFRPRIEAIVSEKIHAEFRIGKLAPHWSGFQPGIDVTDLTIRDRHGAIALNIPHATATVAWRSLLQLSPLLSSMIVERPDVLIQRDEDGTLAVAGVQVPSTRSGNATFSTWLLRQQAIVLRGGTLRWLDSTRDAPELTLHDIRLAILNDGYDHRFALQAPSEGTVLHGPLDFRARFRHARFSQAGKPLDWTGDAYLSTGPVDLPTLARYANLPITTYAGRIDNAIWAHFSEGRITSANGVLDGAGVALRVKPTQPKLDVPVAHFDWRVDAIPGDFTLKLTDFHAELGQPPLADGTPLTRSLALATLDARFRQQSVQHGQLFTVRGDRIDLGILAEFMRTLPLPARVLNTLVRFNPRGLLANYELGMERARPEANQAAAEQRSTSIEPFVHYRFKGDLQGISVAAQEPPPGLTPRNHPRAGLPGVENLWGSIDADERHGTIRLDTANAAVTLPGVFDDPRLLFARLYGSADWTVAPTREPGDTHKAFSVNVTELGVQNPEVRARMAARYSNPGHGRGSLDMKADFEEARVDSIVRYLPTSLSEKVRTYLGHGLQAGVSRGATIEVHGDLTKFPYARDPDAGQFRIVAPFTGGRFDPSPYPPRTMRNGTPNVWPAFDGIDGVFRLTENRLRFDIAQGHYRGFVLRDVTGRIDDTGTRESNLVIAGNGRGPLADLIDYANNSALGGMSRHVGAKVRAQGPATLALKLTIPRIPKPKIRAEGAIGFQNNRLAVENAPPLTNVTGRVRFTNRSATTDRLTARFLGGDVRASGGLREDGRYTFDVDGDVSADAARGLGLRGPTAAMLERVRGHAPYAFSLRGARGGGLPELTATSDLTDLALDLPAPFGKTAGAPMPLRFALRPAGEAGPGVQHAELALGPLAANYLLRPEPNGQPPQVVRGAIGVNRPADLPAEGVTAAVDLPEFDADAWRRVVQQLRAAAAPNAGAAGSARAADAAGNARRPTSATAVAGKAAIRAAAAETATAAAVAGNPAARTTRAANDSAPIAADTAAASAATPPADAIATANAIRSNTRIAQPADAAEQSAAAAANPAVPQSAFAPYLPSRFAVHVGTLTLLKRHWENLVVGASRSGNQWQANLASNQVSGHLSWKPGPVPGTPGTLEARLARLVVPAATENDLLGQAISTPAQNMPTVDLVVNQLFVRGHDLGRLQVNAHNLEENGVPVWKLDMFELSNPAARLTATANWRTVDETGPGQDEPTPRRTAVDFRLDVKDAGALLDRAGMPHTLKGGDGMLSGDVEWRGGPAAIDYPTLNGSVAVDLRHGQILRVNPGLARLLGVLSLQSVARFATMDFRDVLGEGLPFSRVTGTGRIQDGVAHTDDFRMVTAPARAEMSGDVDLAKRTQTLHVRVAPTISAGAGVLAAAVVNPLFGLGALVADFALSHSIESAFAFQYAITGPWSKPEVERVRGDQGKMDAQVPAPVR</sequence>
<keyword evidence="2" id="KW-1133">Transmembrane helix</keyword>
<organism evidence="4 5">
    <name type="scientific">Paraburkholderia caballeronis</name>
    <dbReference type="NCBI Taxonomy" id="416943"/>
    <lineage>
        <taxon>Bacteria</taxon>
        <taxon>Pseudomonadati</taxon>
        <taxon>Pseudomonadota</taxon>
        <taxon>Betaproteobacteria</taxon>
        <taxon>Burkholderiales</taxon>
        <taxon>Burkholderiaceae</taxon>
        <taxon>Paraburkholderia</taxon>
    </lineage>
</organism>
<keyword evidence="5" id="KW-1185">Reference proteome</keyword>
<dbReference type="PANTHER" id="PTHR38690:SF1">
    <property type="entry name" value="PROTEASE"/>
    <property type="match status" value="1"/>
</dbReference>
<dbReference type="STRING" id="416943.SAMN05445871_3043"/>
<gene>
    <name evidence="4" type="ORF">SAMN05192542_1093</name>
</gene>
<dbReference type="RefSeq" id="WP_244283799.1">
    <property type="nucleotide sequence ID" value="NZ_FNSR01000001.1"/>
</dbReference>
<keyword evidence="2" id="KW-0812">Transmembrane</keyword>
<keyword evidence="2" id="KW-0472">Membrane</keyword>
<dbReference type="EMBL" id="FOAJ01000009">
    <property type="protein sequence ID" value="SEL52467.1"/>
    <property type="molecule type" value="Genomic_DNA"/>
</dbReference>
<dbReference type="PANTHER" id="PTHR38690">
    <property type="entry name" value="PROTEASE-RELATED"/>
    <property type="match status" value="1"/>
</dbReference>
<evidence type="ECO:0000313" key="4">
    <source>
        <dbReference type="EMBL" id="SEL52467.1"/>
    </source>
</evidence>